<name>A0A0C2YF41_HEBCY</name>
<evidence type="ECO:0000256" key="1">
    <source>
        <dbReference type="SAM" id="MobiDB-lite"/>
    </source>
</evidence>
<dbReference type="SUPFAM" id="SSF52047">
    <property type="entry name" value="RNI-like"/>
    <property type="match status" value="1"/>
</dbReference>
<sequence length="513" mass="57366">MLSNLRTRTSNNPLSAPLAHLGTSNSPPSDLEETLARNTIQAMRDSLAVLQSMSLADPKGAATNLEGQKSMLLKSIAAHELIISPLRKLPTELLQVIFQKTYWDHARTFSLPWSLSQAVKGHIPRLSHLHMKLWPPERQVVADMFSIAPQLETVIIDSFEANPGHSFWVEVIVSVRQLTTYLCKPVGRYPRSESINSLATYSNLVHFEGSWQRTVGQLETRITLPRLKVLVIFFSYRHVNSSDGFFEQLILPSISEIIVQGQADGVILPIASMISRSLACNLRTLSITSTTLENSTDILSLLSLTPLLEHLQIRASHHLFAALESPGLLPKLQSLCLAVSDHISLSTFSSRLATFIAMRFEILSHPEAGFRRRALELKFTTEAACRTALFAMQPSPHVGGLDGDVLGLIKSWKMRLVEGIPHLSQRETPQKMFLNNLIHCRRLDQVFRAIERYDIVKSGYLHVRDVLSIPRKISALNLHWYLETSVTNSVVAQKRFSLVGNPFYSETLTATSG</sequence>
<feature type="compositionally biased region" description="Polar residues" evidence="1">
    <location>
        <begin position="1"/>
        <end position="14"/>
    </location>
</feature>
<reference evidence="3" key="2">
    <citation type="submission" date="2015-01" db="EMBL/GenBank/DDBJ databases">
        <title>Evolutionary Origins and Diversification of the Mycorrhizal Mutualists.</title>
        <authorList>
            <consortium name="DOE Joint Genome Institute"/>
            <consortium name="Mycorrhizal Genomics Consortium"/>
            <person name="Kohler A."/>
            <person name="Kuo A."/>
            <person name="Nagy L.G."/>
            <person name="Floudas D."/>
            <person name="Copeland A."/>
            <person name="Barry K.W."/>
            <person name="Cichocki N."/>
            <person name="Veneault-Fourrey C."/>
            <person name="LaButti K."/>
            <person name="Lindquist E.A."/>
            <person name="Lipzen A."/>
            <person name="Lundell T."/>
            <person name="Morin E."/>
            <person name="Murat C."/>
            <person name="Riley R."/>
            <person name="Ohm R."/>
            <person name="Sun H."/>
            <person name="Tunlid A."/>
            <person name="Henrissat B."/>
            <person name="Grigoriev I.V."/>
            <person name="Hibbett D.S."/>
            <person name="Martin F."/>
        </authorList>
    </citation>
    <scope>NUCLEOTIDE SEQUENCE [LARGE SCALE GENOMIC DNA]</scope>
    <source>
        <strain evidence="3">h7</strain>
    </source>
</reference>
<dbReference type="OrthoDB" id="2890840at2759"/>
<gene>
    <name evidence="2" type="ORF">M413DRAFT_12176</name>
</gene>
<keyword evidence="3" id="KW-1185">Reference proteome</keyword>
<evidence type="ECO:0008006" key="4">
    <source>
        <dbReference type="Google" id="ProtNLM"/>
    </source>
</evidence>
<organism evidence="2 3">
    <name type="scientific">Hebeloma cylindrosporum</name>
    <dbReference type="NCBI Taxonomy" id="76867"/>
    <lineage>
        <taxon>Eukaryota</taxon>
        <taxon>Fungi</taxon>
        <taxon>Dikarya</taxon>
        <taxon>Basidiomycota</taxon>
        <taxon>Agaricomycotina</taxon>
        <taxon>Agaricomycetes</taxon>
        <taxon>Agaricomycetidae</taxon>
        <taxon>Agaricales</taxon>
        <taxon>Agaricineae</taxon>
        <taxon>Hymenogastraceae</taxon>
        <taxon>Hebeloma</taxon>
    </lineage>
</organism>
<evidence type="ECO:0000313" key="3">
    <source>
        <dbReference type="Proteomes" id="UP000053424"/>
    </source>
</evidence>
<reference evidence="2 3" key="1">
    <citation type="submission" date="2014-04" db="EMBL/GenBank/DDBJ databases">
        <authorList>
            <consortium name="DOE Joint Genome Institute"/>
            <person name="Kuo A."/>
            <person name="Gay G."/>
            <person name="Dore J."/>
            <person name="Kohler A."/>
            <person name="Nagy L.G."/>
            <person name="Floudas D."/>
            <person name="Copeland A."/>
            <person name="Barry K.W."/>
            <person name="Cichocki N."/>
            <person name="Veneault-Fourrey C."/>
            <person name="LaButti K."/>
            <person name="Lindquist E.A."/>
            <person name="Lipzen A."/>
            <person name="Lundell T."/>
            <person name="Morin E."/>
            <person name="Murat C."/>
            <person name="Sun H."/>
            <person name="Tunlid A."/>
            <person name="Henrissat B."/>
            <person name="Grigoriev I.V."/>
            <person name="Hibbett D.S."/>
            <person name="Martin F."/>
            <person name="Nordberg H.P."/>
            <person name="Cantor M.N."/>
            <person name="Hua S.X."/>
        </authorList>
    </citation>
    <scope>NUCLEOTIDE SEQUENCE [LARGE SCALE GENOMIC DNA]</scope>
    <source>
        <strain evidence="3">h7</strain>
    </source>
</reference>
<accession>A0A0C2YF41</accession>
<proteinExistence type="predicted"/>
<dbReference type="AlphaFoldDB" id="A0A0C2YF41"/>
<dbReference type="Proteomes" id="UP000053424">
    <property type="component" value="Unassembled WGS sequence"/>
</dbReference>
<feature type="region of interest" description="Disordered" evidence="1">
    <location>
        <begin position="1"/>
        <end position="30"/>
    </location>
</feature>
<dbReference type="HOGENOM" id="CLU_501575_0_0_1"/>
<dbReference type="EMBL" id="KN831785">
    <property type="protein sequence ID" value="KIM39627.1"/>
    <property type="molecule type" value="Genomic_DNA"/>
</dbReference>
<evidence type="ECO:0000313" key="2">
    <source>
        <dbReference type="EMBL" id="KIM39627.1"/>
    </source>
</evidence>
<protein>
    <recommendedName>
        <fullName evidence="4">F-box domain-containing protein</fullName>
    </recommendedName>
</protein>